<protein>
    <submittedName>
        <fullName evidence="1">Uncharacterized protein</fullName>
    </submittedName>
</protein>
<sequence length="844" mass="94775">MKRERCLVLLDGLDEWIGTGDHHNLPTLADVHSHCVLLITTRPWKITEAKILESQIDKLLQLDGVNNVFEMSRKILGCRKDCKDRQGLDKKQSEFKSYVRNNNFLNLLFSPMMLCLIVQMWAEGTELKGSKCEMYTFLLESLFKKAKSKKKKCPMPPFRCFTETEYIQHNIENLNRLAEAAFYLLFADRQAKALVFTNTELEAFKLGQLDQENFALNTGILSAKRQTSALRSPTSFSFIHKSIQEFLAAYHIACNTNLIDDVISGYLNRHKGAYLGISQVFIFLCGLKMSAANKLSGMMDEQNIGCFDPIFDPVLTKVILEGYREAVANHQKDIVLKLSNYEYHGNNIRDLHSIWTNNKSNVLSMIISVPDRESSSTRGESESHIEFDLSPCIKLTLLELYGKGILLSDCASTSKAEHLVGIVLKSADPSQCADPPPLLPFIEIISLFSLTCSSTCLRSLFGTLLTLNHAVTCDMSIYIEFEEGEEREIRAFLSKDLNNSVTIQTDDDNPYLLNALHGLNIKSLSLSNVSGCFVVRHEESLSQSLSSLTQLETLSIQVRRFDPGLWKALHGLNMKSLSLKMSDMLGGFDVVHGESPSQSLSSLTQLETLSIEVWYDSLGLWKALHGMYIKCLSLSWRNVKHEESLSQSLSSLTKLETLSIKVDVDSPGLWKALHGLNIKSFSLSVLWDCFTVEHEESSSQSLSSLTPLETLSIEVWYGSLGLWKVLHGLNIKCLSLSCWNVEHEKSMSQSLSSLTQLETLCIKVMSYSPGLWKALHGLNIKSLSLNVLWESPSGWNVKDVESLSQSLSSLILLETLNIKVKAYSPELWKALHGLNIKSLSIDHT</sequence>
<dbReference type="EMBL" id="JAIWYP010000008">
    <property type="protein sequence ID" value="KAH3780478.1"/>
    <property type="molecule type" value="Genomic_DNA"/>
</dbReference>
<dbReference type="PANTHER" id="PTHR46312:SF2">
    <property type="entry name" value="NUCLEOTIDE-BINDING OLIGOMERIZATION DOMAIN-CONTAINING PROTEIN 2-LIKE"/>
    <property type="match status" value="1"/>
</dbReference>
<keyword evidence="2" id="KW-1185">Reference proteome</keyword>
<organism evidence="1 2">
    <name type="scientific">Dreissena polymorpha</name>
    <name type="common">Zebra mussel</name>
    <name type="synonym">Mytilus polymorpha</name>
    <dbReference type="NCBI Taxonomy" id="45954"/>
    <lineage>
        <taxon>Eukaryota</taxon>
        <taxon>Metazoa</taxon>
        <taxon>Spiralia</taxon>
        <taxon>Lophotrochozoa</taxon>
        <taxon>Mollusca</taxon>
        <taxon>Bivalvia</taxon>
        <taxon>Autobranchia</taxon>
        <taxon>Heteroconchia</taxon>
        <taxon>Euheterodonta</taxon>
        <taxon>Imparidentia</taxon>
        <taxon>Neoheterodontei</taxon>
        <taxon>Myida</taxon>
        <taxon>Dreissenoidea</taxon>
        <taxon>Dreissenidae</taxon>
        <taxon>Dreissena</taxon>
    </lineage>
</organism>
<reference evidence="1" key="2">
    <citation type="submission" date="2020-11" db="EMBL/GenBank/DDBJ databases">
        <authorList>
            <person name="McCartney M.A."/>
            <person name="Auch B."/>
            <person name="Kono T."/>
            <person name="Mallez S."/>
            <person name="Becker A."/>
            <person name="Gohl D.M."/>
            <person name="Silverstein K.A.T."/>
            <person name="Koren S."/>
            <person name="Bechman K.B."/>
            <person name="Herman A."/>
            <person name="Abrahante J.E."/>
            <person name="Garbe J."/>
        </authorList>
    </citation>
    <scope>NUCLEOTIDE SEQUENCE</scope>
    <source>
        <strain evidence="1">Duluth1</strain>
        <tissue evidence="1">Whole animal</tissue>
    </source>
</reference>
<accession>A0A9D4EJJ6</accession>
<gene>
    <name evidence="1" type="ORF">DPMN_158293</name>
</gene>
<dbReference type="AlphaFoldDB" id="A0A9D4EJJ6"/>
<evidence type="ECO:0000313" key="2">
    <source>
        <dbReference type="Proteomes" id="UP000828390"/>
    </source>
</evidence>
<reference evidence="1" key="1">
    <citation type="journal article" date="2019" name="bioRxiv">
        <title>The Genome of the Zebra Mussel, Dreissena polymorpha: A Resource for Invasive Species Research.</title>
        <authorList>
            <person name="McCartney M.A."/>
            <person name="Auch B."/>
            <person name="Kono T."/>
            <person name="Mallez S."/>
            <person name="Zhang Y."/>
            <person name="Obille A."/>
            <person name="Becker A."/>
            <person name="Abrahante J.E."/>
            <person name="Garbe J."/>
            <person name="Badalamenti J.P."/>
            <person name="Herman A."/>
            <person name="Mangelson H."/>
            <person name="Liachko I."/>
            <person name="Sullivan S."/>
            <person name="Sone E.D."/>
            <person name="Koren S."/>
            <person name="Silverstein K.A.T."/>
            <person name="Beckman K.B."/>
            <person name="Gohl D.M."/>
        </authorList>
    </citation>
    <scope>NUCLEOTIDE SEQUENCE</scope>
    <source>
        <strain evidence="1">Duluth1</strain>
        <tissue evidence="1">Whole animal</tissue>
    </source>
</reference>
<proteinExistence type="predicted"/>
<dbReference type="PANTHER" id="PTHR46312">
    <property type="entry name" value="NACHT DOMAIN-CONTAINING PROTEIN"/>
    <property type="match status" value="1"/>
</dbReference>
<comment type="caution">
    <text evidence="1">The sequence shown here is derived from an EMBL/GenBank/DDBJ whole genome shotgun (WGS) entry which is preliminary data.</text>
</comment>
<name>A0A9D4EJJ6_DREPO</name>
<dbReference type="Proteomes" id="UP000828390">
    <property type="component" value="Unassembled WGS sequence"/>
</dbReference>
<evidence type="ECO:0000313" key="1">
    <source>
        <dbReference type="EMBL" id="KAH3780478.1"/>
    </source>
</evidence>